<dbReference type="EMBL" id="VBOS01000274">
    <property type="protein sequence ID" value="TMQ54327.1"/>
    <property type="molecule type" value="Genomic_DNA"/>
</dbReference>
<reference evidence="6" key="1">
    <citation type="journal article" date="2019" name="Nat. Microbiol.">
        <title>Mediterranean grassland soil C-N compound turnover is dependent on rainfall and depth, and is mediated by genomically divergent microorganisms.</title>
        <authorList>
            <person name="Diamond S."/>
            <person name="Andeer P.F."/>
            <person name="Li Z."/>
            <person name="Crits-Christoph A."/>
            <person name="Burstein D."/>
            <person name="Anantharaman K."/>
            <person name="Lane K.R."/>
            <person name="Thomas B.C."/>
            <person name="Pan C."/>
            <person name="Northen T.R."/>
            <person name="Banfield J.F."/>
        </authorList>
    </citation>
    <scope>NUCLEOTIDE SEQUENCE [LARGE SCALE GENOMIC DNA]</scope>
    <source>
        <strain evidence="6">WS_2</strain>
    </source>
</reference>
<feature type="transmembrane region" description="Helical" evidence="5">
    <location>
        <begin position="12"/>
        <end position="34"/>
    </location>
</feature>
<keyword evidence="3 5" id="KW-1133">Transmembrane helix</keyword>
<feature type="non-terminal residue" evidence="6">
    <location>
        <position position="1"/>
    </location>
</feature>
<protein>
    <submittedName>
        <fullName evidence="6">ABC transporter permease subunit</fullName>
    </submittedName>
</protein>
<feature type="transmembrane region" description="Helical" evidence="5">
    <location>
        <begin position="68"/>
        <end position="90"/>
    </location>
</feature>
<name>A0A538SSI6_UNCEI</name>
<evidence type="ECO:0000256" key="1">
    <source>
        <dbReference type="ARBA" id="ARBA00004141"/>
    </source>
</evidence>
<evidence type="ECO:0000256" key="5">
    <source>
        <dbReference type="SAM" id="Phobius"/>
    </source>
</evidence>
<sequence>TYRLSLLERFRRLHAPAVFPYLVTGWVTAAGGAWNASIVSEYASFHGRTLATSGIGARISRAAESGDLAHLAAGVLVMSTLVVLFNRTLWQRLYLLAEQRFSLSR</sequence>
<dbReference type="Proteomes" id="UP000317716">
    <property type="component" value="Unassembled WGS sequence"/>
</dbReference>
<comment type="subcellular location">
    <subcellularLocation>
        <location evidence="1">Membrane</location>
        <topology evidence="1">Multi-pass membrane protein</topology>
    </subcellularLocation>
</comment>
<comment type="caution">
    <text evidence="6">The sequence shown here is derived from an EMBL/GenBank/DDBJ whole genome shotgun (WGS) entry which is preliminary data.</text>
</comment>
<dbReference type="InterPro" id="IPR035906">
    <property type="entry name" value="MetI-like_sf"/>
</dbReference>
<evidence type="ECO:0000256" key="2">
    <source>
        <dbReference type="ARBA" id="ARBA00022692"/>
    </source>
</evidence>
<dbReference type="Gene3D" id="1.10.3720.10">
    <property type="entry name" value="MetI-like"/>
    <property type="match status" value="1"/>
</dbReference>
<gene>
    <name evidence="6" type="ORF">E6K72_07855</name>
</gene>
<dbReference type="GO" id="GO:0016020">
    <property type="term" value="C:membrane"/>
    <property type="evidence" value="ECO:0007669"/>
    <property type="project" value="UniProtKB-SubCell"/>
</dbReference>
<keyword evidence="2 5" id="KW-0812">Transmembrane</keyword>
<evidence type="ECO:0000313" key="6">
    <source>
        <dbReference type="EMBL" id="TMQ54327.1"/>
    </source>
</evidence>
<evidence type="ECO:0000256" key="3">
    <source>
        <dbReference type="ARBA" id="ARBA00022989"/>
    </source>
</evidence>
<evidence type="ECO:0000256" key="4">
    <source>
        <dbReference type="ARBA" id="ARBA00023136"/>
    </source>
</evidence>
<keyword evidence="4 5" id="KW-0472">Membrane</keyword>
<dbReference type="PANTHER" id="PTHR42744:SF1">
    <property type="entry name" value="BINDING-PROTEIN-DEPENDENT TRANSPORT SYSTEMS INNER MEMBRANE COMPONENT"/>
    <property type="match status" value="1"/>
</dbReference>
<dbReference type="SUPFAM" id="SSF161098">
    <property type="entry name" value="MetI-like"/>
    <property type="match status" value="1"/>
</dbReference>
<dbReference type="AlphaFoldDB" id="A0A538SSI6"/>
<accession>A0A538SSI6</accession>
<organism evidence="6">
    <name type="scientific">Eiseniibacteriota bacterium</name>
    <dbReference type="NCBI Taxonomy" id="2212470"/>
    <lineage>
        <taxon>Bacteria</taxon>
        <taxon>Candidatus Eiseniibacteriota</taxon>
    </lineage>
</organism>
<proteinExistence type="predicted"/>
<dbReference type="PANTHER" id="PTHR42744">
    <property type="entry name" value="BINDING-PROTEIN-DEPENDENT TRANSPORT SYSTEMS INNER MEMBRANE COMPONENT"/>
    <property type="match status" value="1"/>
</dbReference>